<dbReference type="PANTHER" id="PTHR31286">
    <property type="entry name" value="GLYCINE-RICH CELL WALL STRUCTURAL PROTEIN 1.8-LIKE"/>
    <property type="match status" value="1"/>
</dbReference>
<sequence length="189" mass="21679">MDGPWLIYDHYLLVREWTPNFYPDSDVIEQVTVCVRVSKLPIEYYDMRVPTFIGNRIGAIVKMDINTLSRERGKYVRLCVQVSLTKLEMFAIKGRHYKIEYEGFKGNHAAEGLQKLLDDGSEHVANVVKKDGPWITVQKFSKQSNGNELEMKKGGNTESQVMLALEENDFGMDVVEDTPSQEKWLGSKQ</sequence>
<evidence type="ECO:0000313" key="2">
    <source>
        <dbReference type="Proteomes" id="UP001058974"/>
    </source>
</evidence>
<comment type="caution">
    <text evidence="1">The sequence shown here is derived from an EMBL/GenBank/DDBJ whole genome shotgun (WGS) entry which is preliminary data.</text>
</comment>
<dbReference type="Proteomes" id="UP001058974">
    <property type="component" value="Chromosome 1"/>
</dbReference>
<keyword evidence="2" id="KW-1185">Reference proteome</keyword>
<accession>A0A9D5BMP9</accession>
<gene>
    <name evidence="1" type="ORF">KIW84_014208</name>
</gene>
<protein>
    <recommendedName>
        <fullName evidence="3">DUF4283 domain-containing protein</fullName>
    </recommendedName>
</protein>
<dbReference type="AlphaFoldDB" id="A0A9D5BMP9"/>
<evidence type="ECO:0008006" key="3">
    <source>
        <dbReference type="Google" id="ProtNLM"/>
    </source>
</evidence>
<dbReference type="PANTHER" id="PTHR31286:SF99">
    <property type="entry name" value="DUF4283 DOMAIN-CONTAINING PROTEIN"/>
    <property type="match status" value="1"/>
</dbReference>
<evidence type="ECO:0000313" key="1">
    <source>
        <dbReference type="EMBL" id="KAI5446277.1"/>
    </source>
</evidence>
<dbReference type="Gramene" id="Psat01G0420800-T1">
    <property type="protein sequence ID" value="KAI5446277.1"/>
    <property type="gene ID" value="KIW84_014208"/>
</dbReference>
<reference evidence="1 2" key="1">
    <citation type="journal article" date="2022" name="Nat. Genet.">
        <title>Improved pea reference genome and pan-genome highlight genomic features and evolutionary characteristics.</title>
        <authorList>
            <person name="Yang T."/>
            <person name="Liu R."/>
            <person name="Luo Y."/>
            <person name="Hu S."/>
            <person name="Wang D."/>
            <person name="Wang C."/>
            <person name="Pandey M.K."/>
            <person name="Ge S."/>
            <person name="Xu Q."/>
            <person name="Li N."/>
            <person name="Li G."/>
            <person name="Huang Y."/>
            <person name="Saxena R.K."/>
            <person name="Ji Y."/>
            <person name="Li M."/>
            <person name="Yan X."/>
            <person name="He Y."/>
            <person name="Liu Y."/>
            <person name="Wang X."/>
            <person name="Xiang C."/>
            <person name="Varshney R.K."/>
            <person name="Ding H."/>
            <person name="Gao S."/>
            <person name="Zong X."/>
        </authorList>
    </citation>
    <scope>NUCLEOTIDE SEQUENCE [LARGE SCALE GENOMIC DNA]</scope>
    <source>
        <strain evidence="1 2">cv. Zhongwan 6</strain>
    </source>
</reference>
<organism evidence="1 2">
    <name type="scientific">Pisum sativum</name>
    <name type="common">Garden pea</name>
    <name type="synonym">Lathyrus oleraceus</name>
    <dbReference type="NCBI Taxonomy" id="3888"/>
    <lineage>
        <taxon>Eukaryota</taxon>
        <taxon>Viridiplantae</taxon>
        <taxon>Streptophyta</taxon>
        <taxon>Embryophyta</taxon>
        <taxon>Tracheophyta</taxon>
        <taxon>Spermatophyta</taxon>
        <taxon>Magnoliopsida</taxon>
        <taxon>eudicotyledons</taxon>
        <taxon>Gunneridae</taxon>
        <taxon>Pentapetalae</taxon>
        <taxon>rosids</taxon>
        <taxon>fabids</taxon>
        <taxon>Fabales</taxon>
        <taxon>Fabaceae</taxon>
        <taxon>Papilionoideae</taxon>
        <taxon>50 kb inversion clade</taxon>
        <taxon>NPAAA clade</taxon>
        <taxon>Hologalegina</taxon>
        <taxon>IRL clade</taxon>
        <taxon>Fabeae</taxon>
        <taxon>Lathyrus</taxon>
    </lineage>
</organism>
<proteinExistence type="predicted"/>
<name>A0A9D5BMP9_PEA</name>
<dbReference type="InterPro" id="IPR040256">
    <property type="entry name" value="At4g02000-like"/>
</dbReference>
<dbReference type="EMBL" id="JAMSHJ010000001">
    <property type="protein sequence ID" value="KAI5446277.1"/>
    <property type="molecule type" value="Genomic_DNA"/>
</dbReference>